<dbReference type="InterPro" id="IPR003593">
    <property type="entry name" value="AAA+_ATPase"/>
</dbReference>
<accession>A0ABY6HT03</accession>
<dbReference type="InterPro" id="IPR027417">
    <property type="entry name" value="P-loop_NTPase"/>
</dbReference>
<evidence type="ECO:0000256" key="1">
    <source>
        <dbReference type="ARBA" id="ARBA00022741"/>
    </source>
</evidence>
<dbReference type="EMBL" id="CP104013">
    <property type="protein sequence ID" value="UYP46646.1"/>
    <property type="molecule type" value="Genomic_DNA"/>
</dbReference>
<dbReference type="PANTHER" id="PTHR43204">
    <property type="entry name" value="ABC TRANSPORTER I FAMILY MEMBER 6, CHLOROPLASTIC"/>
    <property type="match status" value="1"/>
</dbReference>
<dbReference type="InterPro" id="IPR010230">
    <property type="entry name" value="FeS-cluster_ATPase_SufC"/>
</dbReference>
<dbReference type="GO" id="GO:0005524">
    <property type="term" value="F:ATP binding"/>
    <property type="evidence" value="ECO:0007669"/>
    <property type="project" value="UniProtKB-KW"/>
</dbReference>
<proteinExistence type="predicted"/>
<dbReference type="Pfam" id="PF00005">
    <property type="entry name" value="ABC_tran"/>
    <property type="match status" value="1"/>
</dbReference>
<keyword evidence="2 4" id="KW-0067">ATP-binding</keyword>
<evidence type="ECO:0000256" key="2">
    <source>
        <dbReference type="ARBA" id="ARBA00022840"/>
    </source>
</evidence>
<dbReference type="Gene3D" id="3.40.50.300">
    <property type="entry name" value="P-loop containing nucleotide triphosphate hydrolases"/>
    <property type="match status" value="1"/>
</dbReference>
<evidence type="ECO:0000313" key="4">
    <source>
        <dbReference type="EMBL" id="UYP46646.1"/>
    </source>
</evidence>
<reference evidence="4" key="1">
    <citation type="submission" date="2022-09" db="EMBL/GenBank/DDBJ databases">
        <title>Actin cytoskeleton and complex cell architecture in an #Asgard archaeon.</title>
        <authorList>
            <person name="Ponce Toledo R.I."/>
            <person name="Schleper C."/>
            <person name="Rodrigues Oliveira T."/>
            <person name="Wollweber F."/>
            <person name="Xu J."/>
            <person name="Rittmann S."/>
            <person name="Klingl A."/>
            <person name="Pilhofer M."/>
        </authorList>
    </citation>
    <scope>NUCLEOTIDE SEQUENCE</scope>
    <source>
        <strain evidence="4">B-35</strain>
    </source>
</reference>
<dbReference type="InterPro" id="IPR003439">
    <property type="entry name" value="ABC_transporter-like_ATP-bd"/>
</dbReference>
<protein>
    <submittedName>
        <fullName evidence="4">Branched-chain amino acid transport ATP-binding protein LivG</fullName>
    </submittedName>
</protein>
<sequence length="284" mass="31539">MNAILKIPLDMSWLRIEKLNVTVGNTPILNDFSLTINKGEVHVLLGPNGAGKTTLIKTLLGFKKYTVTSGKIFFKGIDITEMPTDERVKLGIGVLFQHPPEINGVKLSKLLTVCDQKREEVSQSLENQCDDDLSPDIEKLADRLNFKNGYLNRDVNVGFSGGEVKRSEILQMMVLQPELLLFDEPDSGVDVENVELIASIMRELLDRDKIPSKQEKSGLIITHLGYILKFLGHITRAHIMINGQINCSGDPTQIIEAVMKNGFEGCRHCLSCTDGATHIVEVNL</sequence>
<dbReference type="SUPFAM" id="SSF52540">
    <property type="entry name" value="P-loop containing nucleoside triphosphate hydrolases"/>
    <property type="match status" value="1"/>
</dbReference>
<name>A0ABY6HT03_9ARCH</name>
<keyword evidence="5" id="KW-1185">Reference proteome</keyword>
<dbReference type="PROSITE" id="PS50893">
    <property type="entry name" value="ABC_TRANSPORTER_2"/>
    <property type="match status" value="1"/>
</dbReference>
<dbReference type="CDD" id="cd03217">
    <property type="entry name" value="ABC_FeS_Assembly"/>
    <property type="match status" value="1"/>
</dbReference>
<dbReference type="PANTHER" id="PTHR43204:SF1">
    <property type="entry name" value="ABC TRANSPORTER I FAMILY MEMBER 6, CHLOROPLASTIC"/>
    <property type="match status" value="1"/>
</dbReference>
<evidence type="ECO:0000313" key="5">
    <source>
        <dbReference type="Proteomes" id="UP001208689"/>
    </source>
</evidence>
<gene>
    <name evidence="4" type="ORF">NEF87_002931</name>
</gene>
<keyword evidence="1" id="KW-0547">Nucleotide-binding</keyword>
<dbReference type="Proteomes" id="UP001208689">
    <property type="component" value="Chromosome"/>
</dbReference>
<feature type="domain" description="ABC transporter" evidence="3">
    <location>
        <begin position="14"/>
        <end position="267"/>
    </location>
</feature>
<dbReference type="SMART" id="SM00382">
    <property type="entry name" value="AAA"/>
    <property type="match status" value="1"/>
</dbReference>
<organism evidence="4 5">
    <name type="scientific">Candidatus Lokiarchaeum ossiferum</name>
    <dbReference type="NCBI Taxonomy" id="2951803"/>
    <lineage>
        <taxon>Archaea</taxon>
        <taxon>Promethearchaeati</taxon>
        <taxon>Promethearchaeota</taxon>
        <taxon>Promethearchaeia</taxon>
        <taxon>Promethearchaeales</taxon>
        <taxon>Promethearchaeaceae</taxon>
        <taxon>Candidatus Lokiarchaeum</taxon>
    </lineage>
</organism>
<evidence type="ECO:0000259" key="3">
    <source>
        <dbReference type="PROSITE" id="PS50893"/>
    </source>
</evidence>